<dbReference type="SUPFAM" id="SSF47571">
    <property type="entry name" value="Cloroperoxidase"/>
    <property type="match status" value="1"/>
</dbReference>
<dbReference type="InterPro" id="IPR036851">
    <property type="entry name" value="Chloroperoxidase-like_sf"/>
</dbReference>
<evidence type="ECO:0000256" key="1">
    <source>
        <dbReference type="ARBA" id="ARBA00001970"/>
    </source>
</evidence>
<keyword evidence="4" id="KW-0479">Metal-binding</keyword>
<evidence type="ECO:0000256" key="7">
    <source>
        <dbReference type="ARBA" id="ARBA00025795"/>
    </source>
</evidence>
<dbReference type="PANTHER" id="PTHR33577">
    <property type="entry name" value="STERIGMATOCYSTIN BIOSYNTHESIS PEROXIDASE STCC-RELATED"/>
    <property type="match status" value="1"/>
</dbReference>
<gene>
    <name evidence="9" type="ORF">M404DRAFT_127913</name>
</gene>
<evidence type="ECO:0000259" key="8">
    <source>
        <dbReference type="PROSITE" id="PS51405"/>
    </source>
</evidence>
<reference evidence="10" key="2">
    <citation type="submission" date="2015-01" db="EMBL/GenBank/DDBJ databases">
        <title>Evolutionary Origins and Diversification of the Mycorrhizal Mutualists.</title>
        <authorList>
            <consortium name="DOE Joint Genome Institute"/>
            <consortium name="Mycorrhizal Genomics Consortium"/>
            <person name="Kohler A."/>
            <person name="Kuo A."/>
            <person name="Nagy L.G."/>
            <person name="Floudas D."/>
            <person name="Copeland A."/>
            <person name="Barry K.W."/>
            <person name="Cichocki N."/>
            <person name="Veneault-Fourrey C."/>
            <person name="LaButti K."/>
            <person name="Lindquist E.A."/>
            <person name="Lipzen A."/>
            <person name="Lundell T."/>
            <person name="Morin E."/>
            <person name="Murat C."/>
            <person name="Riley R."/>
            <person name="Ohm R."/>
            <person name="Sun H."/>
            <person name="Tunlid A."/>
            <person name="Henrissat B."/>
            <person name="Grigoriev I.V."/>
            <person name="Hibbett D.S."/>
            <person name="Martin F."/>
        </authorList>
    </citation>
    <scope>NUCLEOTIDE SEQUENCE [LARGE SCALE GENOMIC DNA]</scope>
    <source>
        <strain evidence="10">Marx 270</strain>
    </source>
</reference>
<sequence>GIIARSGRGIKFTDVNEKINLTYNFGPSFCSYTTHYAAFMLKRSHSKDTFDLEEIDLHNGIEHDASLTRLDTEFQPKQAEKHVPYIEELLSFATGDNGSYLQIKDMSRILSKRRAESKANNPNYSQAFSHKVFGSANSASMLRIFGGRTDDLRTILLEERLPEGWESRVREPYGLTMLALNTRTTLPLEWGVDESKWAVKVKQDNEQV</sequence>
<evidence type="ECO:0000256" key="2">
    <source>
        <dbReference type="ARBA" id="ARBA00022559"/>
    </source>
</evidence>
<dbReference type="EMBL" id="KN831950">
    <property type="protein sequence ID" value="KIO11318.1"/>
    <property type="molecule type" value="Genomic_DNA"/>
</dbReference>
<dbReference type="Proteomes" id="UP000054217">
    <property type="component" value="Unassembled WGS sequence"/>
</dbReference>
<feature type="non-terminal residue" evidence="9">
    <location>
        <position position="1"/>
    </location>
</feature>
<keyword evidence="3" id="KW-0349">Heme</keyword>
<dbReference type="GO" id="GO:0046872">
    <property type="term" value="F:metal ion binding"/>
    <property type="evidence" value="ECO:0007669"/>
    <property type="project" value="UniProtKB-KW"/>
</dbReference>
<reference evidence="9 10" key="1">
    <citation type="submission" date="2014-04" db="EMBL/GenBank/DDBJ databases">
        <authorList>
            <consortium name="DOE Joint Genome Institute"/>
            <person name="Kuo A."/>
            <person name="Kohler A."/>
            <person name="Costa M.D."/>
            <person name="Nagy L.G."/>
            <person name="Floudas D."/>
            <person name="Copeland A."/>
            <person name="Barry K.W."/>
            <person name="Cichocki N."/>
            <person name="Veneault-Fourrey C."/>
            <person name="LaButti K."/>
            <person name="Lindquist E.A."/>
            <person name="Lipzen A."/>
            <person name="Lundell T."/>
            <person name="Morin E."/>
            <person name="Murat C."/>
            <person name="Sun H."/>
            <person name="Tunlid A."/>
            <person name="Henrissat B."/>
            <person name="Grigoriev I.V."/>
            <person name="Hibbett D.S."/>
            <person name="Martin F."/>
            <person name="Nordberg H.P."/>
            <person name="Cantor M.N."/>
            <person name="Hua S.X."/>
        </authorList>
    </citation>
    <scope>NUCLEOTIDE SEQUENCE [LARGE SCALE GENOMIC DNA]</scope>
    <source>
        <strain evidence="9 10">Marx 270</strain>
    </source>
</reference>
<dbReference type="AlphaFoldDB" id="A0A0C3JQ68"/>
<keyword evidence="6" id="KW-0408">Iron</keyword>
<proteinExistence type="inferred from homology"/>
<dbReference type="GO" id="GO:0004601">
    <property type="term" value="F:peroxidase activity"/>
    <property type="evidence" value="ECO:0007669"/>
    <property type="project" value="UniProtKB-KW"/>
</dbReference>
<keyword evidence="10" id="KW-1185">Reference proteome</keyword>
<dbReference type="InParanoid" id="A0A0C3JQ68"/>
<organism evidence="9 10">
    <name type="scientific">Pisolithus tinctorius Marx 270</name>
    <dbReference type="NCBI Taxonomy" id="870435"/>
    <lineage>
        <taxon>Eukaryota</taxon>
        <taxon>Fungi</taxon>
        <taxon>Dikarya</taxon>
        <taxon>Basidiomycota</taxon>
        <taxon>Agaricomycotina</taxon>
        <taxon>Agaricomycetes</taxon>
        <taxon>Agaricomycetidae</taxon>
        <taxon>Boletales</taxon>
        <taxon>Sclerodermatineae</taxon>
        <taxon>Pisolithaceae</taxon>
        <taxon>Pisolithus</taxon>
    </lineage>
</organism>
<evidence type="ECO:0000256" key="5">
    <source>
        <dbReference type="ARBA" id="ARBA00023002"/>
    </source>
</evidence>
<protein>
    <recommendedName>
        <fullName evidence="8">Heme haloperoxidase family profile domain-containing protein</fullName>
    </recommendedName>
</protein>
<feature type="domain" description="Heme haloperoxidase family profile" evidence="8">
    <location>
        <begin position="1"/>
        <end position="182"/>
    </location>
</feature>
<comment type="cofactor">
    <cofactor evidence="1">
        <name>heme b</name>
        <dbReference type="ChEBI" id="CHEBI:60344"/>
    </cofactor>
</comment>
<dbReference type="Pfam" id="PF01328">
    <property type="entry name" value="Peroxidase_2"/>
    <property type="match status" value="1"/>
</dbReference>
<evidence type="ECO:0000313" key="9">
    <source>
        <dbReference type="EMBL" id="KIO11318.1"/>
    </source>
</evidence>
<dbReference type="HOGENOM" id="CLU_050230_1_0_1"/>
<evidence type="ECO:0000313" key="10">
    <source>
        <dbReference type="Proteomes" id="UP000054217"/>
    </source>
</evidence>
<accession>A0A0C3JQ68</accession>
<dbReference type="OrthoDB" id="407298at2759"/>
<name>A0A0C3JQ68_PISTI</name>
<dbReference type="PROSITE" id="PS51405">
    <property type="entry name" value="HEME_HALOPEROXIDASE"/>
    <property type="match status" value="1"/>
</dbReference>
<comment type="similarity">
    <text evidence="7">Belongs to the chloroperoxidase family.</text>
</comment>
<keyword evidence="5" id="KW-0560">Oxidoreductase</keyword>
<dbReference type="Gene3D" id="1.10.489.10">
    <property type="entry name" value="Chloroperoxidase-like"/>
    <property type="match status" value="1"/>
</dbReference>
<evidence type="ECO:0000256" key="4">
    <source>
        <dbReference type="ARBA" id="ARBA00022723"/>
    </source>
</evidence>
<dbReference type="InterPro" id="IPR000028">
    <property type="entry name" value="Chloroperoxidase"/>
</dbReference>
<dbReference type="PANTHER" id="PTHR33577:SF18">
    <property type="entry name" value="HEME HALOPEROXIDASE FAMILY PROFILE DOMAIN-CONTAINING PROTEIN"/>
    <property type="match status" value="1"/>
</dbReference>
<keyword evidence="2" id="KW-0575">Peroxidase</keyword>
<evidence type="ECO:0000256" key="6">
    <source>
        <dbReference type="ARBA" id="ARBA00023004"/>
    </source>
</evidence>
<evidence type="ECO:0000256" key="3">
    <source>
        <dbReference type="ARBA" id="ARBA00022617"/>
    </source>
</evidence>